<name>A0ABD2PDN9_9CUCU</name>
<feature type="compositionally biased region" description="Polar residues" evidence="1">
    <location>
        <begin position="999"/>
        <end position="1013"/>
    </location>
</feature>
<feature type="region of interest" description="Disordered" evidence="1">
    <location>
        <begin position="1067"/>
        <end position="1105"/>
    </location>
</feature>
<accession>A0ABD2PDN9</accession>
<dbReference type="PROSITE" id="PS00018">
    <property type="entry name" value="EF_HAND_1"/>
    <property type="match status" value="1"/>
</dbReference>
<feature type="compositionally biased region" description="Basic and acidic residues" evidence="1">
    <location>
        <begin position="366"/>
        <end position="396"/>
    </location>
</feature>
<feature type="compositionally biased region" description="Polar residues" evidence="1">
    <location>
        <begin position="1024"/>
        <end position="1037"/>
    </location>
</feature>
<feature type="compositionally biased region" description="Acidic residues" evidence="1">
    <location>
        <begin position="1176"/>
        <end position="1189"/>
    </location>
</feature>
<protein>
    <submittedName>
        <fullName evidence="3">Uncharacterized protein</fullName>
    </submittedName>
</protein>
<feature type="chain" id="PRO_5044772888" evidence="2">
    <location>
        <begin position="21"/>
        <end position="1312"/>
    </location>
</feature>
<evidence type="ECO:0000256" key="1">
    <source>
        <dbReference type="SAM" id="MobiDB-lite"/>
    </source>
</evidence>
<feature type="region of interest" description="Disordered" evidence="1">
    <location>
        <begin position="187"/>
        <end position="318"/>
    </location>
</feature>
<feature type="compositionally biased region" description="Basic and acidic residues" evidence="1">
    <location>
        <begin position="1190"/>
        <end position="1202"/>
    </location>
</feature>
<feature type="compositionally biased region" description="Basic and acidic residues" evidence="1">
    <location>
        <begin position="273"/>
        <end position="287"/>
    </location>
</feature>
<feature type="compositionally biased region" description="Basic and acidic residues" evidence="1">
    <location>
        <begin position="450"/>
        <end position="481"/>
    </location>
</feature>
<keyword evidence="4" id="KW-1185">Reference proteome</keyword>
<feature type="compositionally biased region" description="Low complexity" evidence="1">
    <location>
        <begin position="1087"/>
        <end position="1103"/>
    </location>
</feature>
<gene>
    <name evidence="3" type="ORF">HHI36_003535</name>
</gene>
<dbReference type="EMBL" id="JABFTP020000185">
    <property type="protein sequence ID" value="KAL3289093.1"/>
    <property type="molecule type" value="Genomic_DNA"/>
</dbReference>
<evidence type="ECO:0000256" key="2">
    <source>
        <dbReference type="SAM" id="SignalP"/>
    </source>
</evidence>
<feature type="region of interest" description="Disordered" evidence="1">
    <location>
        <begin position="999"/>
        <end position="1044"/>
    </location>
</feature>
<feature type="region of interest" description="Disordered" evidence="1">
    <location>
        <begin position="1174"/>
        <end position="1206"/>
    </location>
</feature>
<feature type="region of interest" description="Disordered" evidence="1">
    <location>
        <begin position="906"/>
        <end position="925"/>
    </location>
</feature>
<comment type="caution">
    <text evidence="3">The sequence shown here is derived from an EMBL/GenBank/DDBJ whole genome shotgun (WGS) entry which is preliminary data.</text>
</comment>
<feature type="region of interest" description="Disordered" evidence="1">
    <location>
        <begin position="27"/>
        <end position="47"/>
    </location>
</feature>
<dbReference type="Proteomes" id="UP001516400">
    <property type="component" value="Unassembled WGS sequence"/>
</dbReference>
<reference evidence="3 4" key="1">
    <citation type="journal article" date="2021" name="BMC Biol.">
        <title>Horizontally acquired antibacterial genes associated with adaptive radiation of ladybird beetles.</title>
        <authorList>
            <person name="Li H.S."/>
            <person name="Tang X.F."/>
            <person name="Huang Y.H."/>
            <person name="Xu Z.Y."/>
            <person name="Chen M.L."/>
            <person name="Du X.Y."/>
            <person name="Qiu B.Y."/>
            <person name="Chen P.T."/>
            <person name="Zhang W."/>
            <person name="Slipinski A."/>
            <person name="Escalona H.E."/>
            <person name="Waterhouse R.M."/>
            <person name="Zwick A."/>
            <person name="Pang H."/>
        </authorList>
    </citation>
    <scope>NUCLEOTIDE SEQUENCE [LARGE SCALE GENOMIC DNA]</scope>
    <source>
        <strain evidence="3">SYSU2018</strain>
    </source>
</reference>
<feature type="compositionally biased region" description="Basic and acidic residues" evidence="1">
    <location>
        <begin position="226"/>
        <end position="266"/>
    </location>
</feature>
<feature type="compositionally biased region" description="Basic and acidic residues" evidence="1">
    <location>
        <begin position="711"/>
        <end position="730"/>
    </location>
</feature>
<evidence type="ECO:0000313" key="4">
    <source>
        <dbReference type="Proteomes" id="UP001516400"/>
    </source>
</evidence>
<dbReference type="InterPro" id="IPR018247">
    <property type="entry name" value="EF_Hand_1_Ca_BS"/>
</dbReference>
<evidence type="ECO:0000313" key="3">
    <source>
        <dbReference type="EMBL" id="KAL3289093.1"/>
    </source>
</evidence>
<feature type="region of interest" description="Disordered" evidence="1">
    <location>
        <begin position="700"/>
        <end position="730"/>
    </location>
</feature>
<proteinExistence type="predicted"/>
<feature type="signal peptide" evidence="2">
    <location>
        <begin position="1"/>
        <end position="20"/>
    </location>
</feature>
<sequence>MKISVLFPFTFLFFNSGIQAKSLVDGMKNDRESPQNEENQSPFFENSGYPISYDSGQTFSRMGPAYQAPNFRSDVMKRSIAEHAPGRRQTGIIYGDGKPIGILQPYQESFKFMPIREEKVYALDGGRSSIDQQEPYINLMYPLARFTRSEDAIRMAEQEAAKAEFLDKHYPSMLVDFKIHNKLHPTGFGAKSMPNMNIKRADTGTNNADKRKKKRESQATPLATETVKKRESQPVQKREAVKIETMDRKSPEKRESKSPEKRETKSDQTLQKRQVENKADARSDLKTSKKKRENRLTSAQFDKLKNTVVKRHSHENSQIIEEDLKGLLSDMGLIEDDLEENAEETDGNRSGVVEDEDLEQGFENLSMRKDKTEIPLEQKRNSQVITERRKRAEDKPVPNAAPLVSTNKRSISDALDAKKNYIDLGFTSKEQDNKDQMMSDTCPKPSVIPNKRETSEERQLENSEEKKVSKEEKLEVKRSDESGSTTETYEQYEQRVAREIKNKIRQLKEEVKRELGALEDDKDEEDEDDSIGEPQRKKRFIVNTLLDEESHDIDPNVNVNNNELEPHVRRRRMLSTDMMSPYEDSNFQDMDFDHMSNGNMPAYLNSERFDESGITKKDVLHSRMRKANNYNRFNFNPDYLWEDKGIFMKRSRSYSPEYQKRNSRKNFAMNNKRNSANDVNSDSNCYSNDYDNDLVNTNVEEESETNAVSDISRKPENRKTGAREHFHEDHAPKKLQSYNQNKYYYYYLGNNENDKRENAVSSPIQRINPMYNYKQMGGNFPNQFYNSMGRLHNSRQYMKASNDNGSKMNKLAFKKMYDKPYGRRRKRHVSKNFFVPSRNMGGAIVTSLLPKDSFNSYNSNFSIVRFNHTLPFRWNHFRNNNHAKNLTIAKLNEGYQDLPLISKKGKEIPMTDDGGLSEPTASEAQREYPSKNIKNIGVQLRRDKVESNLADRFIGDHADSKRWFEENFPKSFYGSSSDTYKGMQDGKSLDVSMKQVTNRSLKSTSNETIATNQSDHEVRGSPSMEVQSGSKVKTRNNVPGKENNTDAAIYDYQKANETYEYVDSDYAQDSETTTEGSKSEEFPTLRSSSSGGSISVTITTTTTKVPETIPRRNESDATNCISNSTNGIVLNVQKTDSLIQNATRWKRRKRDVQHDLREKRSNWFWPSMTFFGSDQGMDEEDAGTNDDLDLEKRMPERGDDRSAFSFGDEENVDDFEDFGEDPAGYDRDKRQASFRNFFSRGMPYAYKSNVGPQNRYLPVSRTRRYVNNGFREPQQRLLSDMSDAELFGALPQSYAGELTRYKRVKREKNDEH</sequence>
<keyword evidence="2" id="KW-0732">Signal</keyword>
<organism evidence="3 4">
    <name type="scientific">Cryptolaemus montrouzieri</name>
    <dbReference type="NCBI Taxonomy" id="559131"/>
    <lineage>
        <taxon>Eukaryota</taxon>
        <taxon>Metazoa</taxon>
        <taxon>Ecdysozoa</taxon>
        <taxon>Arthropoda</taxon>
        <taxon>Hexapoda</taxon>
        <taxon>Insecta</taxon>
        <taxon>Pterygota</taxon>
        <taxon>Neoptera</taxon>
        <taxon>Endopterygota</taxon>
        <taxon>Coleoptera</taxon>
        <taxon>Polyphaga</taxon>
        <taxon>Cucujiformia</taxon>
        <taxon>Coccinelloidea</taxon>
        <taxon>Coccinellidae</taxon>
        <taxon>Scymninae</taxon>
        <taxon>Scymnini</taxon>
        <taxon>Cryptolaemus</taxon>
    </lineage>
</organism>
<feature type="region of interest" description="Disordered" evidence="1">
    <location>
        <begin position="337"/>
        <end position="414"/>
    </location>
</feature>
<feature type="region of interest" description="Disordered" evidence="1">
    <location>
        <begin position="427"/>
        <end position="490"/>
    </location>
</feature>